<keyword evidence="8" id="KW-1185">Reference proteome</keyword>
<evidence type="ECO:0000256" key="1">
    <source>
        <dbReference type="ARBA" id="ARBA00000632"/>
    </source>
</evidence>
<keyword evidence="3" id="KW-0929">Antimicrobial</keyword>
<dbReference type="PROSITE" id="PS51348">
    <property type="entry name" value="GLYCOSYL_HYDROL_F22_2"/>
    <property type="match status" value="1"/>
</dbReference>
<accession>A0AAV8XSX0</accession>
<gene>
    <name evidence="7" type="ORF">NQ314_010136</name>
</gene>
<evidence type="ECO:0000256" key="3">
    <source>
        <dbReference type="ARBA" id="ARBA00022638"/>
    </source>
</evidence>
<dbReference type="Gene3D" id="1.10.530.10">
    <property type="match status" value="1"/>
</dbReference>
<dbReference type="GO" id="GO:0031640">
    <property type="term" value="P:killing of cells of another organism"/>
    <property type="evidence" value="ECO:0007669"/>
    <property type="project" value="UniProtKB-KW"/>
</dbReference>
<reference evidence="7" key="1">
    <citation type="journal article" date="2023" name="Insect Mol. Biol.">
        <title>Genome sequencing provides insights into the evolution of gene families encoding plant cell wall-degrading enzymes in longhorned beetles.</title>
        <authorList>
            <person name="Shin N.R."/>
            <person name="Okamura Y."/>
            <person name="Kirsch R."/>
            <person name="Pauchet Y."/>
        </authorList>
    </citation>
    <scope>NUCLEOTIDE SEQUENCE</scope>
    <source>
        <strain evidence="7">RBIC_L_NR</strain>
    </source>
</reference>
<dbReference type="PANTHER" id="PTHR11407:SF63">
    <property type="entry name" value="LYSOZYME C"/>
    <property type="match status" value="1"/>
</dbReference>
<evidence type="ECO:0000256" key="5">
    <source>
        <dbReference type="ARBA" id="ARBA00023295"/>
    </source>
</evidence>
<dbReference type="PANTHER" id="PTHR11407">
    <property type="entry name" value="LYSOZYME C"/>
    <property type="match status" value="1"/>
</dbReference>
<dbReference type="EC" id="3.2.1.17" evidence="2"/>
<keyword evidence="3" id="KW-0081">Bacteriolytic enzyme</keyword>
<protein>
    <recommendedName>
        <fullName evidence="2">lysozyme</fullName>
        <ecNumber evidence="2">3.2.1.17</ecNumber>
    </recommendedName>
</protein>
<dbReference type="GO" id="GO:0042742">
    <property type="term" value="P:defense response to bacterium"/>
    <property type="evidence" value="ECO:0007669"/>
    <property type="project" value="UniProtKB-KW"/>
</dbReference>
<dbReference type="SUPFAM" id="SSF53955">
    <property type="entry name" value="Lysozyme-like"/>
    <property type="match status" value="1"/>
</dbReference>
<dbReference type="AlphaFoldDB" id="A0AAV8XSX0"/>
<evidence type="ECO:0000256" key="2">
    <source>
        <dbReference type="ARBA" id="ARBA00012732"/>
    </source>
</evidence>
<keyword evidence="4" id="KW-1015">Disulfide bond</keyword>
<dbReference type="Pfam" id="PF00062">
    <property type="entry name" value="Lys"/>
    <property type="match status" value="1"/>
</dbReference>
<evidence type="ECO:0000313" key="7">
    <source>
        <dbReference type="EMBL" id="KAJ8942196.1"/>
    </source>
</evidence>
<dbReference type="InterPro" id="IPR001916">
    <property type="entry name" value="Glyco_hydro_22"/>
</dbReference>
<dbReference type="Proteomes" id="UP001162156">
    <property type="component" value="Unassembled WGS sequence"/>
</dbReference>
<evidence type="ECO:0000256" key="6">
    <source>
        <dbReference type="SAM" id="SignalP"/>
    </source>
</evidence>
<keyword evidence="6" id="KW-0732">Signal</keyword>
<dbReference type="GO" id="GO:0003796">
    <property type="term" value="F:lysozyme activity"/>
    <property type="evidence" value="ECO:0007669"/>
    <property type="project" value="UniProtKB-EC"/>
</dbReference>
<evidence type="ECO:0000313" key="8">
    <source>
        <dbReference type="Proteomes" id="UP001162156"/>
    </source>
</evidence>
<comment type="caution">
    <text evidence="7">The sequence shown here is derived from an EMBL/GenBank/DDBJ whole genome shotgun (WGS) entry which is preliminary data.</text>
</comment>
<comment type="catalytic activity">
    <reaction evidence="1">
        <text>Hydrolysis of (1-&gt;4)-beta-linkages between N-acetylmuramic acid and N-acetyl-D-glucosamine residues in a peptidoglycan and between N-acetyl-D-glucosamine residues in chitodextrins.</text>
        <dbReference type="EC" id="3.2.1.17"/>
    </reaction>
</comment>
<dbReference type="EMBL" id="JANEYF010002789">
    <property type="protein sequence ID" value="KAJ8942196.1"/>
    <property type="molecule type" value="Genomic_DNA"/>
</dbReference>
<feature type="signal peptide" evidence="6">
    <location>
        <begin position="1"/>
        <end position="18"/>
    </location>
</feature>
<name>A0AAV8XSX0_9CUCU</name>
<evidence type="ECO:0000256" key="4">
    <source>
        <dbReference type="ARBA" id="ARBA00023157"/>
    </source>
</evidence>
<organism evidence="7 8">
    <name type="scientific">Rhamnusium bicolor</name>
    <dbReference type="NCBI Taxonomy" id="1586634"/>
    <lineage>
        <taxon>Eukaryota</taxon>
        <taxon>Metazoa</taxon>
        <taxon>Ecdysozoa</taxon>
        <taxon>Arthropoda</taxon>
        <taxon>Hexapoda</taxon>
        <taxon>Insecta</taxon>
        <taxon>Pterygota</taxon>
        <taxon>Neoptera</taxon>
        <taxon>Endopterygota</taxon>
        <taxon>Coleoptera</taxon>
        <taxon>Polyphaga</taxon>
        <taxon>Cucujiformia</taxon>
        <taxon>Chrysomeloidea</taxon>
        <taxon>Cerambycidae</taxon>
        <taxon>Lepturinae</taxon>
        <taxon>Rhagiini</taxon>
        <taxon>Rhamnusium</taxon>
    </lineage>
</organism>
<sequence>MKKVVFIFFLVFLLDKEAQRIQAKVYTRCGLTRELVNKGFSRTLVGNWVCLIESESGKDTAKIVNKANGSKGLGLFQVTIKVKLHRVIHLTKHLISKF</sequence>
<dbReference type="InterPro" id="IPR023346">
    <property type="entry name" value="Lysozyme-like_dom_sf"/>
</dbReference>
<feature type="chain" id="PRO_5043350510" description="lysozyme" evidence="6">
    <location>
        <begin position="19"/>
        <end position="98"/>
    </location>
</feature>
<keyword evidence="5" id="KW-0378">Hydrolase</keyword>
<keyword evidence="5" id="KW-0326">Glycosidase</keyword>
<proteinExistence type="predicted"/>